<evidence type="ECO:0000256" key="1">
    <source>
        <dbReference type="ARBA" id="ARBA00022737"/>
    </source>
</evidence>
<evidence type="ECO:0000313" key="7">
    <source>
        <dbReference type="Proteomes" id="UP000194127"/>
    </source>
</evidence>
<dbReference type="GO" id="GO:0033309">
    <property type="term" value="C:SBF transcription complex"/>
    <property type="evidence" value="ECO:0007669"/>
    <property type="project" value="TreeGrafter"/>
</dbReference>
<keyword evidence="1" id="KW-0677">Repeat</keyword>
<dbReference type="GeneID" id="36328030"/>
<dbReference type="Pfam" id="PF04383">
    <property type="entry name" value="KilA-N"/>
    <property type="match status" value="1"/>
</dbReference>
<dbReference type="SMART" id="SM00248">
    <property type="entry name" value="ANK"/>
    <property type="match status" value="2"/>
</dbReference>
<dbReference type="PANTHER" id="PTHR43828">
    <property type="entry name" value="ASPARAGINASE"/>
    <property type="match status" value="1"/>
</dbReference>
<reference evidence="6 7" key="1">
    <citation type="submission" date="2017-04" db="EMBL/GenBank/DDBJ databases">
        <title>Genome Sequence of the Model Brown-Rot Fungus Postia placenta SB12.</title>
        <authorList>
            <consortium name="DOE Joint Genome Institute"/>
            <person name="Gaskell J."/>
            <person name="Kersten P."/>
            <person name="Larrondo L.F."/>
            <person name="Canessa P."/>
            <person name="Martinez D."/>
            <person name="Hibbett D."/>
            <person name="Schmoll M."/>
            <person name="Kubicek C.P."/>
            <person name="Martinez A.T."/>
            <person name="Yadav J."/>
            <person name="Master E."/>
            <person name="Magnuson J.K."/>
            <person name="James T."/>
            <person name="Yaver D."/>
            <person name="Berka R."/>
            <person name="Labutti K."/>
            <person name="Lipzen A."/>
            <person name="Aerts A."/>
            <person name="Barry K."/>
            <person name="Henrissat B."/>
            <person name="Blanchette R."/>
            <person name="Grigoriev I."/>
            <person name="Cullen D."/>
        </authorList>
    </citation>
    <scope>NUCLEOTIDE SEQUENCE [LARGE SCALE GENOMIC DNA]</scope>
    <source>
        <strain evidence="6 7">MAD-698-R-SB12</strain>
    </source>
</reference>
<feature type="non-terminal residue" evidence="6">
    <location>
        <position position="1"/>
    </location>
</feature>
<dbReference type="SUPFAM" id="SSF48403">
    <property type="entry name" value="Ankyrin repeat"/>
    <property type="match status" value="1"/>
</dbReference>
<dbReference type="InterPro" id="IPR018004">
    <property type="entry name" value="KilA/APSES_HTH"/>
</dbReference>
<evidence type="ECO:0000313" key="6">
    <source>
        <dbReference type="EMBL" id="OSX60464.1"/>
    </source>
</evidence>
<evidence type="ECO:0000256" key="3">
    <source>
        <dbReference type="PROSITE-ProRule" id="PRU00023"/>
    </source>
</evidence>
<dbReference type="InterPro" id="IPR003163">
    <property type="entry name" value="Tscrpt_reg_HTH_APSES-type"/>
</dbReference>
<evidence type="ECO:0000256" key="4">
    <source>
        <dbReference type="SAM" id="MobiDB-lite"/>
    </source>
</evidence>
<feature type="compositionally biased region" description="Low complexity" evidence="4">
    <location>
        <begin position="165"/>
        <end position="187"/>
    </location>
</feature>
<dbReference type="InterPro" id="IPR036770">
    <property type="entry name" value="Ankyrin_rpt-contain_sf"/>
</dbReference>
<dbReference type="Pfam" id="PF12796">
    <property type="entry name" value="Ank_2"/>
    <property type="match status" value="1"/>
</dbReference>
<keyword evidence="2 3" id="KW-0040">ANK repeat</keyword>
<dbReference type="GO" id="GO:0003677">
    <property type="term" value="F:DNA binding"/>
    <property type="evidence" value="ECO:0007669"/>
    <property type="project" value="InterPro"/>
</dbReference>
<dbReference type="PROSITE" id="PS50297">
    <property type="entry name" value="ANK_REP_REGION"/>
    <property type="match status" value="2"/>
</dbReference>
<feature type="region of interest" description="Disordered" evidence="4">
    <location>
        <begin position="113"/>
        <end position="214"/>
    </location>
</feature>
<dbReference type="Proteomes" id="UP000194127">
    <property type="component" value="Unassembled WGS sequence"/>
</dbReference>
<feature type="repeat" description="ANK" evidence="3">
    <location>
        <begin position="388"/>
        <end position="420"/>
    </location>
</feature>
<dbReference type="FunFam" id="3.10.260.10:FF:000001">
    <property type="entry name" value="APSES transcription factor (MbpA)"/>
    <property type="match status" value="1"/>
</dbReference>
<dbReference type="InterPro" id="IPR051642">
    <property type="entry name" value="SWI6-like"/>
</dbReference>
<name>A0A1X6MVR3_9APHY</name>
<dbReference type="EMBL" id="KZ110600">
    <property type="protein sequence ID" value="OSX60464.1"/>
    <property type="molecule type" value="Genomic_DNA"/>
</dbReference>
<dbReference type="OrthoDB" id="6718656at2759"/>
<accession>A0A1X6MVR3</accession>
<dbReference type="Gene3D" id="3.10.260.10">
    <property type="entry name" value="Transcription regulator HTH, APSES-type DNA-binding domain"/>
    <property type="match status" value="1"/>
</dbReference>
<feature type="non-terminal residue" evidence="6">
    <location>
        <position position="703"/>
    </location>
</feature>
<dbReference type="RefSeq" id="XP_024337258.1">
    <property type="nucleotide sequence ID" value="XM_024483081.1"/>
</dbReference>
<protein>
    <recommendedName>
        <fullName evidence="5">HTH APSES-type domain-containing protein</fullName>
    </recommendedName>
</protein>
<evidence type="ECO:0000259" key="5">
    <source>
        <dbReference type="PROSITE" id="PS51299"/>
    </source>
</evidence>
<organism evidence="6 7">
    <name type="scientific">Postia placenta MAD-698-R-SB12</name>
    <dbReference type="NCBI Taxonomy" id="670580"/>
    <lineage>
        <taxon>Eukaryota</taxon>
        <taxon>Fungi</taxon>
        <taxon>Dikarya</taxon>
        <taxon>Basidiomycota</taxon>
        <taxon>Agaricomycotina</taxon>
        <taxon>Agaricomycetes</taxon>
        <taxon>Polyporales</taxon>
        <taxon>Adustoporiaceae</taxon>
        <taxon>Rhodonia</taxon>
    </lineage>
</organism>
<dbReference type="Pfam" id="PF00023">
    <property type="entry name" value="Ank"/>
    <property type="match status" value="1"/>
</dbReference>
<gene>
    <name evidence="6" type="ORF">POSPLADRAFT_1090496</name>
</gene>
<evidence type="ECO:0000256" key="2">
    <source>
        <dbReference type="ARBA" id="ARBA00023043"/>
    </source>
</evidence>
<dbReference type="InterPro" id="IPR036887">
    <property type="entry name" value="HTH_APSES_sf"/>
</dbReference>
<dbReference type="InterPro" id="IPR002110">
    <property type="entry name" value="Ankyrin_rpt"/>
</dbReference>
<dbReference type="PROSITE" id="PS50088">
    <property type="entry name" value="ANK_REPEAT"/>
    <property type="match status" value="2"/>
</dbReference>
<proteinExistence type="predicted"/>
<sequence>QATYSGIPVYEMMCKGVAVMRRRSDGWMNATQILKVAGFDKPQRTRILEREVQKGEHEKVQGGYGKYQGTWIPLPRGLELSQAHGCEDLLRPLIDFQPEANSPPLAPKHLVAAQGTKPNSRRGGADGHGSSINTRSSRKNQPTAADGSDIETLSARGSEDGTMTPSPSEASSSSRTPSPIRSSPVPSTVATNGVDEDYRSPPPENHRKRKQRVSNDIHEYDAPSENGAHDPSTYGDQILEYFISDTNQIPHILITPPLDFDPNMAIDDDGHTALHWASAMGRVRIVKLLLTAGADIFKVNKAGQTALMRSVMFANNYDVRKFPELYELLHRSTLNIDNSNRTVFHHIVDVAMTKGKTHAARYYMETVLTRLADFPRELEDIINFQDEDGETALTMAARCRSKRLVKLLIDNGANPKIANRDGKTTEDYILEDERFRSSPVLPSRALGMSFRNAQAGFPPTGAPPYYSFGPMNGDRPPLHHSSTGQKAATRCVNDATMMLDSLAGAFDQELRDKERDLNQANALLGNIQAEILESQRSVAHLRNQAQGLPQAKQRLGTLEEELRMKMGKRYRLGWEKWLKDEEERERAIRDVNGGQLEPSPTDEDVSDLLALHGDVPMDPEALKTECEKLRAELAVYKKRRKEKFDDLVKLQAEAGTGGRMADYRRLIGAGCGGVPPGEVDNVLGMLLETLESEEPSSSSMAWS</sequence>
<dbReference type="SUPFAM" id="SSF54616">
    <property type="entry name" value="DNA-binding domain of Mlu1-box binding protein MBP1"/>
    <property type="match status" value="1"/>
</dbReference>
<feature type="compositionally biased region" description="Polar residues" evidence="4">
    <location>
        <begin position="130"/>
        <end position="143"/>
    </location>
</feature>
<dbReference type="PANTHER" id="PTHR43828:SF15">
    <property type="entry name" value="TRANSCRIPTION FACTOR MBP1"/>
    <property type="match status" value="1"/>
</dbReference>
<dbReference type="PRINTS" id="PR01415">
    <property type="entry name" value="ANKYRIN"/>
</dbReference>
<dbReference type="STRING" id="670580.A0A1X6MVR3"/>
<keyword evidence="7" id="KW-1185">Reference proteome</keyword>
<dbReference type="AlphaFoldDB" id="A0A1X6MVR3"/>
<dbReference type="GO" id="GO:0030907">
    <property type="term" value="C:MBF transcription complex"/>
    <property type="evidence" value="ECO:0007669"/>
    <property type="project" value="TreeGrafter"/>
</dbReference>
<feature type="domain" description="HTH APSES-type" evidence="5">
    <location>
        <begin position="1"/>
        <end position="105"/>
    </location>
</feature>
<dbReference type="Gene3D" id="1.25.40.20">
    <property type="entry name" value="Ankyrin repeat-containing domain"/>
    <property type="match status" value="1"/>
</dbReference>
<feature type="repeat" description="ANK" evidence="3">
    <location>
        <begin position="269"/>
        <end position="301"/>
    </location>
</feature>
<dbReference type="PROSITE" id="PS51299">
    <property type="entry name" value="HTH_APSES"/>
    <property type="match status" value="1"/>
</dbReference>
<dbReference type="SMART" id="SM01252">
    <property type="entry name" value="KilA-N"/>
    <property type="match status" value="1"/>
</dbReference>
<dbReference type="GO" id="GO:0001228">
    <property type="term" value="F:DNA-binding transcription activator activity, RNA polymerase II-specific"/>
    <property type="evidence" value="ECO:0007669"/>
    <property type="project" value="UniProtKB-ARBA"/>
</dbReference>